<feature type="region of interest" description="Disordered" evidence="1">
    <location>
        <begin position="134"/>
        <end position="496"/>
    </location>
</feature>
<proteinExistence type="predicted"/>
<protein>
    <submittedName>
        <fullName evidence="2">Uncharacterized protein</fullName>
    </submittedName>
</protein>
<feature type="compositionally biased region" description="Low complexity" evidence="1">
    <location>
        <begin position="359"/>
        <end position="372"/>
    </location>
</feature>
<dbReference type="OrthoDB" id="428854at2759"/>
<feature type="compositionally biased region" description="Low complexity" evidence="1">
    <location>
        <begin position="427"/>
        <end position="441"/>
    </location>
</feature>
<dbReference type="RefSeq" id="XP_013268073.1">
    <property type="nucleotide sequence ID" value="XM_013412619.1"/>
</dbReference>
<dbReference type="VEuPathDB" id="FungiDB:Z518_10002"/>
<dbReference type="Proteomes" id="UP000053617">
    <property type="component" value="Unassembled WGS sequence"/>
</dbReference>
<organism evidence="2 3">
    <name type="scientific">Rhinocladiella mackenziei CBS 650.93</name>
    <dbReference type="NCBI Taxonomy" id="1442369"/>
    <lineage>
        <taxon>Eukaryota</taxon>
        <taxon>Fungi</taxon>
        <taxon>Dikarya</taxon>
        <taxon>Ascomycota</taxon>
        <taxon>Pezizomycotina</taxon>
        <taxon>Eurotiomycetes</taxon>
        <taxon>Chaetothyriomycetidae</taxon>
        <taxon>Chaetothyriales</taxon>
        <taxon>Herpotrichiellaceae</taxon>
        <taxon>Rhinocladiella</taxon>
    </lineage>
</organism>
<feature type="compositionally biased region" description="Polar residues" evidence="1">
    <location>
        <begin position="413"/>
        <end position="426"/>
    </location>
</feature>
<feature type="compositionally biased region" description="Polar residues" evidence="1">
    <location>
        <begin position="147"/>
        <end position="157"/>
    </location>
</feature>
<feature type="region of interest" description="Disordered" evidence="1">
    <location>
        <begin position="1"/>
        <end position="113"/>
    </location>
</feature>
<name>A0A0D2FG13_9EURO</name>
<feature type="compositionally biased region" description="Pro residues" evidence="1">
    <location>
        <begin position="55"/>
        <end position="68"/>
    </location>
</feature>
<evidence type="ECO:0000313" key="2">
    <source>
        <dbReference type="EMBL" id="KIX00937.1"/>
    </source>
</evidence>
<accession>A0A0D2FG13</accession>
<feature type="compositionally biased region" description="Polar residues" evidence="1">
    <location>
        <begin position="189"/>
        <end position="203"/>
    </location>
</feature>
<dbReference type="GeneID" id="25298073"/>
<feature type="compositionally biased region" description="Low complexity" evidence="1">
    <location>
        <begin position="204"/>
        <end position="227"/>
    </location>
</feature>
<feature type="compositionally biased region" description="Basic residues" evidence="1">
    <location>
        <begin position="267"/>
        <end position="277"/>
    </location>
</feature>
<evidence type="ECO:0000256" key="1">
    <source>
        <dbReference type="SAM" id="MobiDB-lite"/>
    </source>
</evidence>
<dbReference type="STRING" id="1442369.A0A0D2FG13"/>
<gene>
    <name evidence="2" type="ORF">Z518_10002</name>
</gene>
<dbReference type="HOGENOM" id="CLU_022034_1_0_1"/>
<reference evidence="2 3" key="1">
    <citation type="submission" date="2015-01" db="EMBL/GenBank/DDBJ databases">
        <title>The Genome Sequence of Rhinocladiella mackenzie CBS 650.93.</title>
        <authorList>
            <consortium name="The Broad Institute Genomics Platform"/>
            <person name="Cuomo C."/>
            <person name="de Hoog S."/>
            <person name="Gorbushina A."/>
            <person name="Stielow B."/>
            <person name="Teixiera M."/>
            <person name="Abouelleil A."/>
            <person name="Chapman S.B."/>
            <person name="Priest M."/>
            <person name="Young S.K."/>
            <person name="Wortman J."/>
            <person name="Nusbaum C."/>
            <person name="Birren B."/>
        </authorList>
    </citation>
    <scope>NUCLEOTIDE SEQUENCE [LARGE SCALE GENOMIC DNA]</scope>
    <source>
        <strain evidence="2 3">CBS 650.93</strain>
    </source>
</reference>
<dbReference type="EMBL" id="KN847482">
    <property type="protein sequence ID" value="KIX00937.1"/>
    <property type="molecule type" value="Genomic_DNA"/>
</dbReference>
<dbReference type="AlphaFoldDB" id="A0A0D2FG13"/>
<keyword evidence="3" id="KW-1185">Reference proteome</keyword>
<sequence>MSTNPFRRSSLKGPGGSSTPHIPSADPRGTSPGPLSVDTRAPSTTQKHVNFASPPAIPISPVSYPPSPESTRQEFLTAFSGPKSSDPLPIDYSQALASDPFAGEASDGEDDGAIGEALKNAKANAVIATLAKPSPENAVKDTLGRFASSTRRPSSHQLGVGAKDQSGSTKPAMDVDAFKRMLLTGERGPSSTSSPRDGVVQNTQAGPSQSVSESSSSADTASISQHSIFETAPPMQEESPRTSDDLGANETDEQRAGLGTAPEGKKKPPPPKSRRGKPLKEIGVEQGPTATFDNFIHSLSLPDSSNVGSETPPLRSSPIGQRSPGDSLAASTALDSQKRTPPAPPLARRKSQQAPSKPVLTRSSSSRYSVLSGYDAPPSPSTNSTSKPPPPPPSRRSNSTGDRGPSFDALSVPENTCLASKQSPTESPGSDSGPGLPSTSSYLKRMSQGPPPPVPPPRRGRGSSRSSVETQRPPMAALGMSEPGGSDPNVGRSGTDARDILADLAALQKEVDAARAGAGGL</sequence>
<evidence type="ECO:0000313" key="3">
    <source>
        <dbReference type="Proteomes" id="UP000053617"/>
    </source>
</evidence>